<sequence>MSCFSANSIIAAIIKEGTWTSGTKRHATQLNPSKLAKREGISTPIIKIVKGKEVVSSLKDELQSMLDITEREEGPMKLDLDSILDTTSPAINNLLTTRDIKLMKEFSEYLEPNEV</sequence>
<proteinExistence type="predicted"/>
<keyword evidence="2" id="KW-1185">Reference proteome</keyword>
<dbReference type="EMBL" id="JBJXBP010000001">
    <property type="protein sequence ID" value="KAL3849229.1"/>
    <property type="molecule type" value="Genomic_DNA"/>
</dbReference>
<comment type="caution">
    <text evidence="1">The sequence shown here is derived from an EMBL/GenBank/DDBJ whole genome shotgun (WGS) entry which is preliminary data.</text>
</comment>
<evidence type="ECO:0000313" key="1">
    <source>
        <dbReference type="EMBL" id="KAL3849229.1"/>
    </source>
</evidence>
<gene>
    <name evidence="1" type="ORF">ACJIZ3_011111</name>
</gene>
<dbReference type="Proteomes" id="UP001634393">
    <property type="component" value="Unassembled WGS sequence"/>
</dbReference>
<name>A0ABD3UI75_9LAMI</name>
<evidence type="ECO:0000313" key="2">
    <source>
        <dbReference type="Proteomes" id="UP001634393"/>
    </source>
</evidence>
<protein>
    <submittedName>
        <fullName evidence="1">Uncharacterized protein</fullName>
    </submittedName>
</protein>
<dbReference type="AlphaFoldDB" id="A0ABD3UI75"/>
<organism evidence="1 2">
    <name type="scientific">Penstemon smallii</name>
    <dbReference type="NCBI Taxonomy" id="265156"/>
    <lineage>
        <taxon>Eukaryota</taxon>
        <taxon>Viridiplantae</taxon>
        <taxon>Streptophyta</taxon>
        <taxon>Embryophyta</taxon>
        <taxon>Tracheophyta</taxon>
        <taxon>Spermatophyta</taxon>
        <taxon>Magnoliopsida</taxon>
        <taxon>eudicotyledons</taxon>
        <taxon>Gunneridae</taxon>
        <taxon>Pentapetalae</taxon>
        <taxon>asterids</taxon>
        <taxon>lamiids</taxon>
        <taxon>Lamiales</taxon>
        <taxon>Plantaginaceae</taxon>
        <taxon>Cheloneae</taxon>
        <taxon>Penstemon</taxon>
    </lineage>
</organism>
<accession>A0ABD3UI75</accession>
<reference evidence="1 2" key="1">
    <citation type="submission" date="2024-12" db="EMBL/GenBank/DDBJ databases">
        <title>The unique morphological basis and parallel evolutionary history of personate flowers in Penstemon.</title>
        <authorList>
            <person name="Depatie T.H."/>
            <person name="Wessinger C.A."/>
        </authorList>
    </citation>
    <scope>NUCLEOTIDE SEQUENCE [LARGE SCALE GENOMIC DNA]</scope>
    <source>
        <strain evidence="1">WTNN_2</strain>
        <tissue evidence="1">Leaf</tissue>
    </source>
</reference>